<dbReference type="SUPFAM" id="SSF143100">
    <property type="entry name" value="TTHA1013/TTHA0281-like"/>
    <property type="match status" value="1"/>
</dbReference>
<accession>A0ABT6CER7</accession>
<keyword evidence="3" id="KW-1185">Reference proteome</keyword>
<protein>
    <submittedName>
        <fullName evidence="2">Type II toxin-antitoxin system HicB family antitoxin</fullName>
    </submittedName>
</protein>
<gene>
    <name evidence="2" type="ORF">POM99_03710</name>
</gene>
<dbReference type="CDD" id="cd22231">
    <property type="entry name" value="RHH_NikR_HicB-like"/>
    <property type="match status" value="1"/>
</dbReference>
<name>A0ABT6CER7_9SPHN</name>
<feature type="domain" description="HicB-like antitoxin of toxin-antitoxin system" evidence="1">
    <location>
        <begin position="5"/>
        <end position="123"/>
    </location>
</feature>
<evidence type="ECO:0000259" key="1">
    <source>
        <dbReference type="Pfam" id="PF15919"/>
    </source>
</evidence>
<dbReference type="Gene3D" id="3.30.160.250">
    <property type="match status" value="1"/>
</dbReference>
<dbReference type="EMBL" id="JAROCY010000003">
    <property type="protein sequence ID" value="MDF8332296.1"/>
    <property type="molecule type" value="Genomic_DNA"/>
</dbReference>
<evidence type="ECO:0000313" key="2">
    <source>
        <dbReference type="EMBL" id="MDF8332296.1"/>
    </source>
</evidence>
<dbReference type="Proteomes" id="UP001222770">
    <property type="component" value="Unassembled WGS sequence"/>
</dbReference>
<sequence>MKYFYAVVHKDADSAFGVHFPDLPGCFSAADEVEQLVPNACEALELWFEDADGEVEPRSVEAIRQAVAEELAVGAFLIAVPHIRRTGKQVRANISMDRGMLDAIDRAAAERHLTRSAFLADAARNEIEQRRA</sequence>
<comment type="caution">
    <text evidence="2">The sequence shown here is derived from an EMBL/GenBank/DDBJ whole genome shotgun (WGS) entry which is preliminary data.</text>
</comment>
<organism evidence="2 3">
    <name type="scientific">Novosphingobium cyanobacteriorum</name>
    <dbReference type="NCBI Taxonomy" id="3024215"/>
    <lineage>
        <taxon>Bacteria</taxon>
        <taxon>Pseudomonadati</taxon>
        <taxon>Pseudomonadota</taxon>
        <taxon>Alphaproteobacteria</taxon>
        <taxon>Sphingomonadales</taxon>
        <taxon>Sphingomonadaceae</taxon>
        <taxon>Novosphingobium</taxon>
    </lineage>
</organism>
<dbReference type="RefSeq" id="WP_277275460.1">
    <property type="nucleotide sequence ID" value="NZ_JAROCY010000003.1"/>
</dbReference>
<dbReference type="InterPro" id="IPR035069">
    <property type="entry name" value="TTHA1013/TTHA0281-like"/>
</dbReference>
<proteinExistence type="predicted"/>
<dbReference type="InterPro" id="IPR031807">
    <property type="entry name" value="HicB-like"/>
</dbReference>
<evidence type="ECO:0000313" key="3">
    <source>
        <dbReference type="Proteomes" id="UP001222770"/>
    </source>
</evidence>
<reference evidence="2 3" key="1">
    <citation type="submission" date="2023-03" db="EMBL/GenBank/DDBJ databases">
        <title>Novosphingobium cyanobacteriorum sp. nov., isolated from a eutrophic reservoir during the Microcystis bloom period.</title>
        <authorList>
            <person name="Kang M."/>
            <person name="Le V."/>
            <person name="Ko S.-R."/>
            <person name="Lee S.-A."/>
            <person name="Ahn C.-Y."/>
        </authorList>
    </citation>
    <scope>NUCLEOTIDE SEQUENCE [LARGE SCALE GENOMIC DNA]</scope>
    <source>
        <strain evidence="2 3">HBC54</strain>
    </source>
</reference>
<dbReference type="Pfam" id="PF15919">
    <property type="entry name" value="HicB_lk_antitox"/>
    <property type="match status" value="1"/>
</dbReference>